<reference evidence="4 5" key="1">
    <citation type="submission" date="2024-09" db="EMBL/GenBank/DDBJ databases">
        <authorList>
            <person name="Sun Q."/>
            <person name="Mori K."/>
        </authorList>
    </citation>
    <scope>NUCLEOTIDE SEQUENCE [LARGE SCALE GENOMIC DNA]</scope>
    <source>
        <strain evidence="4 5">JCM 11411</strain>
    </source>
</reference>
<dbReference type="PANTHER" id="PTHR13078">
    <property type="entry name" value="PEROXISOMAL MULTIFUNCTIONAL ENZYME TYPE 2-RELATED"/>
    <property type="match status" value="1"/>
</dbReference>
<dbReference type="Proteomes" id="UP001589587">
    <property type="component" value="Unassembled WGS sequence"/>
</dbReference>
<protein>
    <submittedName>
        <fullName evidence="4">MaoC/PaaZ C-terminal domain-containing protein</fullName>
    </submittedName>
</protein>
<dbReference type="CDD" id="cd03448">
    <property type="entry name" value="HDE_HSD"/>
    <property type="match status" value="1"/>
</dbReference>
<dbReference type="Pfam" id="PF01575">
    <property type="entry name" value="MaoC_dehydratas"/>
    <property type="match status" value="1"/>
</dbReference>
<dbReference type="PANTHER" id="PTHR13078:SF56">
    <property type="entry name" value="PEROXISOMAL MULTIFUNCTIONAL ENZYME TYPE 2"/>
    <property type="match status" value="1"/>
</dbReference>
<dbReference type="SUPFAM" id="SSF54637">
    <property type="entry name" value="Thioesterase/thiol ester dehydrase-isomerase"/>
    <property type="match status" value="2"/>
</dbReference>
<comment type="similarity">
    <text evidence="1">Belongs to the enoyl-CoA hydratase/isomerase family.</text>
</comment>
<evidence type="ECO:0000259" key="3">
    <source>
        <dbReference type="Pfam" id="PF22622"/>
    </source>
</evidence>
<name>A0ABV5XR14_9NOCA</name>
<proteinExistence type="inferred from homology"/>
<dbReference type="Gene3D" id="3.10.129.10">
    <property type="entry name" value="Hotdog Thioesterase"/>
    <property type="match status" value="1"/>
</dbReference>
<sequence length="284" mass="30349">MPIDSSLVGLSGNPVWKSWTSKDALLYAVGVGAGQPDPLDELEFTTENSENIPQKVLPTFANVAFYGDGDGDGFTLPDDVDYSKLLHAYQAFSLSGPLPTDGRVETTRTITGVYDKGSGALLTTETVARDSVGQIVGTIESGSFFRGYGGFGGERGPSTTWELPAYKPDHVVTYTTRADQALLYRLSGDRNPLHSDPIFSARGGFSTPILHGMCTYGYVGRALLHAVADSDPTRFTGMSGRFTKPLLPGQTITTSIWVAGGAVRFRTVDDIGDVVIDHGTATIR</sequence>
<dbReference type="InterPro" id="IPR002539">
    <property type="entry name" value="MaoC-like_dom"/>
</dbReference>
<dbReference type="Pfam" id="PF22622">
    <property type="entry name" value="MFE-2_hydrat-2_N"/>
    <property type="match status" value="1"/>
</dbReference>
<dbReference type="InterPro" id="IPR029069">
    <property type="entry name" value="HotDog_dom_sf"/>
</dbReference>
<comment type="caution">
    <text evidence="4">The sequence shown here is derived from an EMBL/GenBank/DDBJ whole genome shotgun (WGS) entry which is preliminary data.</text>
</comment>
<gene>
    <name evidence="4" type="ORF">ACFFQ6_35005</name>
</gene>
<accession>A0ABV5XR14</accession>
<dbReference type="InterPro" id="IPR054357">
    <property type="entry name" value="MFE-2_N"/>
</dbReference>
<evidence type="ECO:0000259" key="2">
    <source>
        <dbReference type="Pfam" id="PF01575"/>
    </source>
</evidence>
<feature type="domain" description="MaoC-like" evidence="2">
    <location>
        <begin position="166"/>
        <end position="270"/>
    </location>
</feature>
<keyword evidence="5" id="KW-1185">Reference proteome</keyword>
<dbReference type="EMBL" id="JBHMAS010000102">
    <property type="protein sequence ID" value="MFB9784910.1"/>
    <property type="molecule type" value="Genomic_DNA"/>
</dbReference>
<dbReference type="RefSeq" id="WP_296553286.1">
    <property type="nucleotide sequence ID" value="NZ_JBEUOO010000007.1"/>
</dbReference>
<evidence type="ECO:0000313" key="4">
    <source>
        <dbReference type="EMBL" id="MFB9784910.1"/>
    </source>
</evidence>
<dbReference type="GeneID" id="93804785"/>
<organism evidence="4 5">
    <name type="scientific">Rhodococcus baikonurensis</name>
    <dbReference type="NCBI Taxonomy" id="172041"/>
    <lineage>
        <taxon>Bacteria</taxon>
        <taxon>Bacillati</taxon>
        <taxon>Actinomycetota</taxon>
        <taxon>Actinomycetes</taxon>
        <taxon>Mycobacteriales</taxon>
        <taxon>Nocardiaceae</taxon>
        <taxon>Rhodococcus</taxon>
        <taxon>Rhodococcus erythropolis group</taxon>
    </lineage>
</organism>
<feature type="domain" description="Peroxisomal multifunctional enzyme type 2-like N-terminal" evidence="3">
    <location>
        <begin position="19"/>
        <end position="147"/>
    </location>
</feature>
<evidence type="ECO:0000256" key="1">
    <source>
        <dbReference type="ARBA" id="ARBA00005254"/>
    </source>
</evidence>
<evidence type="ECO:0000313" key="5">
    <source>
        <dbReference type="Proteomes" id="UP001589587"/>
    </source>
</evidence>